<evidence type="ECO:0000313" key="2">
    <source>
        <dbReference type="EMBL" id="KLO31585.1"/>
    </source>
</evidence>
<organism evidence="2 3">
    <name type="scientific">Mycolicibacter heraklionensis</name>
    <dbReference type="NCBI Taxonomy" id="512402"/>
    <lineage>
        <taxon>Bacteria</taxon>
        <taxon>Bacillati</taxon>
        <taxon>Actinomycetota</taxon>
        <taxon>Actinomycetes</taxon>
        <taxon>Mycobacteriales</taxon>
        <taxon>Mycobacteriaceae</taxon>
        <taxon>Mycolicibacter</taxon>
    </lineage>
</organism>
<reference evidence="2 3" key="1">
    <citation type="submission" date="2015-05" db="EMBL/GenBank/DDBJ databases">
        <title>Genome sequence of Mycobacterium heraklionense Davo strain.</title>
        <authorList>
            <person name="Greninger A.L."/>
            <person name="Cunningham G."/>
            <person name="Miller S."/>
        </authorList>
    </citation>
    <scope>NUCLEOTIDE SEQUENCE [LARGE SCALE GENOMIC DNA]</scope>
    <source>
        <strain evidence="2 3">Davo</strain>
    </source>
</reference>
<keyword evidence="3" id="KW-1185">Reference proteome</keyword>
<evidence type="ECO:0008006" key="4">
    <source>
        <dbReference type="Google" id="ProtNLM"/>
    </source>
</evidence>
<dbReference type="RefSeq" id="WP_047317371.1">
    <property type="nucleotide sequence ID" value="NZ_LDPO01000001.1"/>
</dbReference>
<dbReference type="Proteomes" id="UP000036464">
    <property type="component" value="Unassembled WGS sequence"/>
</dbReference>
<feature type="compositionally biased region" description="Basic residues" evidence="1">
    <location>
        <begin position="173"/>
        <end position="189"/>
    </location>
</feature>
<dbReference type="EMBL" id="LDPO01000001">
    <property type="protein sequence ID" value="KLO31585.1"/>
    <property type="molecule type" value="Genomic_DNA"/>
</dbReference>
<proteinExistence type="predicted"/>
<evidence type="ECO:0000256" key="1">
    <source>
        <dbReference type="SAM" id="MobiDB-lite"/>
    </source>
</evidence>
<comment type="caution">
    <text evidence="2">The sequence shown here is derived from an EMBL/GenBank/DDBJ whole genome shotgun (WGS) entry which is preliminary data.</text>
</comment>
<feature type="compositionally biased region" description="Basic and acidic residues" evidence="1">
    <location>
        <begin position="161"/>
        <end position="172"/>
    </location>
</feature>
<evidence type="ECO:0000313" key="3">
    <source>
        <dbReference type="Proteomes" id="UP000036464"/>
    </source>
</evidence>
<gene>
    <name evidence="2" type="ORF">ABW16_01755</name>
</gene>
<sequence length="189" mass="20877">MAGEIEAILAAAGAALTAREVEDGLDHFAGEVCEYARSIAPVFGDRPPKRDAPPFDEPGGFRDSIHVEHPRRGVRRVISRLDPLALWQELGTIHMPEYAVFSRTAEHFGGTAPVIGDDGVMHAQSHLRKALVRLAELHAAGAGADEIAVQQTRVRMARQQRSAEFRRGQNERRRSRRAAGRPGKGRRHR</sequence>
<name>A0ABR5FKT6_9MYCO</name>
<accession>A0ABR5FKT6</accession>
<feature type="region of interest" description="Disordered" evidence="1">
    <location>
        <begin position="154"/>
        <end position="189"/>
    </location>
</feature>
<protein>
    <recommendedName>
        <fullName evidence="4">DUF222 domain-containing protein</fullName>
    </recommendedName>
</protein>